<dbReference type="AlphaFoldDB" id="A0AA94L0R6"/>
<dbReference type="CDD" id="cd06170">
    <property type="entry name" value="LuxR_C_like"/>
    <property type="match status" value="1"/>
</dbReference>
<dbReference type="EMBL" id="FOZN01000004">
    <property type="protein sequence ID" value="SFS18900.1"/>
    <property type="molecule type" value="Genomic_DNA"/>
</dbReference>
<reference evidence="3 4" key="1">
    <citation type="submission" date="2016-10" db="EMBL/GenBank/DDBJ databases">
        <authorList>
            <person name="Varghese N."/>
            <person name="Submissions S."/>
        </authorList>
    </citation>
    <scope>NUCLEOTIDE SEQUENCE [LARGE SCALE GENOMIC DNA]</scope>
    <source>
        <strain evidence="3 4">IAM 15147</strain>
    </source>
</reference>
<name>A0AA94L0R6_9MICO</name>
<comment type="caution">
    <text evidence="3">The sequence shown here is derived from an EMBL/GenBank/DDBJ whole genome shotgun (WGS) entry which is preliminary data.</text>
</comment>
<organism evidence="3 4">
    <name type="scientific">Agrococcus baldri</name>
    <dbReference type="NCBI Taxonomy" id="153730"/>
    <lineage>
        <taxon>Bacteria</taxon>
        <taxon>Bacillati</taxon>
        <taxon>Actinomycetota</taxon>
        <taxon>Actinomycetes</taxon>
        <taxon>Micrococcales</taxon>
        <taxon>Microbacteriaceae</taxon>
        <taxon>Agrococcus</taxon>
    </lineage>
</organism>
<dbReference type="InterPro" id="IPR036388">
    <property type="entry name" value="WH-like_DNA-bd_sf"/>
</dbReference>
<dbReference type="PANTHER" id="PTHR43214">
    <property type="entry name" value="TWO-COMPONENT RESPONSE REGULATOR"/>
    <property type="match status" value="1"/>
</dbReference>
<dbReference type="RefSeq" id="WP_092919684.1">
    <property type="nucleotide sequence ID" value="NZ_FOZN01000004.1"/>
</dbReference>
<dbReference type="Gene3D" id="1.10.10.10">
    <property type="entry name" value="Winged helix-like DNA-binding domain superfamily/Winged helix DNA-binding domain"/>
    <property type="match status" value="1"/>
</dbReference>
<dbReference type="InterPro" id="IPR016032">
    <property type="entry name" value="Sig_transdc_resp-reg_C-effctor"/>
</dbReference>
<dbReference type="InterPro" id="IPR039420">
    <property type="entry name" value="WalR-like"/>
</dbReference>
<dbReference type="Pfam" id="PF00196">
    <property type="entry name" value="GerE"/>
    <property type="match status" value="1"/>
</dbReference>
<keyword evidence="4" id="KW-1185">Reference proteome</keyword>
<dbReference type="PROSITE" id="PS50043">
    <property type="entry name" value="HTH_LUXR_2"/>
    <property type="match status" value="1"/>
</dbReference>
<accession>A0AA94L0R6</accession>
<evidence type="ECO:0000313" key="4">
    <source>
        <dbReference type="Proteomes" id="UP000198506"/>
    </source>
</evidence>
<dbReference type="Proteomes" id="UP000198506">
    <property type="component" value="Unassembled WGS sequence"/>
</dbReference>
<proteinExistence type="predicted"/>
<dbReference type="PANTHER" id="PTHR43214:SF43">
    <property type="entry name" value="TWO-COMPONENT RESPONSE REGULATOR"/>
    <property type="match status" value="1"/>
</dbReference>
<dbReference type="SUPFAM" id="SSF46894">
    <property type="entry name" value="C-terminal effector domain of the bipartite response regulators"/>
    <property type="match status" value="1"/>
</dbReference>
<dbReference type="GO" id="GO:0006355">
    <property type="term" value="P:regulation of DNA-templated transcription"/>
    <property type="evidence" value="ECO:0007669"/>
    <property type="project" value="InterPro"/>
</dbReference>
<dbReference type="GO" id="GO:0003677">
    <property type="term" value="F:DNA binding"/>
    <property type="evidence" value="ECO:0007669"/>
    <property type="project" value="UniProtKB-KW"/>
</dbReference>
<feature type="domain" description="HTH luxR-type" evidence="2">
    <location>
        <begin position="478"/>
        <end position="543"/>
    </location>
</feature>
<dbReference type="SMART" id="SM00421">
    <property type="entry name" value="HTH_LUXR"/>
    <property type="match status" value="1"/>
</dbReference>
<dbReference type="PROSITE" id="PS00622">
    <property type="entry name" value="HTH_LUXR_1"/>
    <property type="match status" value="1"/>
</dbReference>
<evidence type="ECO:0000259" key="2">
    <source>
        <dbReference type="PROSITE" id="PS50043"/>
    </source>
</evidence>
<dbReference type="InterPro" id="IPR011990">
    <property type="entry name" value="TPR-like_helical_dom_sf"/>
</dbReference>
<dbReference type="InterPro" id="IPR000792">
    <property type="entry name" value="Tscrpt_reg_LuxR_C"/>
</dbReference>
<gene>
    <name evidence="3" type="ORF">SAMN04487783_2771</name>
</gene>
<dbReference type="SUPFAM" id="SSF48452">
    <property type="entry name" value="TPR-like"/>
    <property type="match status" value="2"/>
</dbReference>
<protein>
    <submittedName>
        <fullName evidence="3">Regulatory protein, luxR family</fullName>
    </submittedName>
</protein>
<keyword evidence="1" id="KW-0238">DNA-binding</keyword>
<sequence length="545" mass="58746">MADRAVLIDAGRRCITAGDWGAALEHLSAAQALGTLESDDLELLARSMWMLGRVVESLPVSEEAYRRLLADGRRVDGAMSALRISLLWFTRGDETVGRAWLARARRILGDEPDSPTHAYLAYLEVTVGMAESAESWAPSSVQRLDELARRFPEPAVEALSLAVAGLAELQAGRVRRGFALLDEAMLPVLAEQVPEEWAGDIYCTTIHISSQIADFRRMEGWTAAMERWCSRFGSESIYTGICRVHRLELRWAQGAWADAEERIARQSADLALGDPFVAGAGFTQLGEMRRMRGDVEGARQAFARAREVGIDPQPGPAMLELHVGDVEAARAAIADALAARGGAARVRLLRAAVEIAVAAGAHADAAALASELQEGAERYDSEGFRAWSEHAHGMVALARGELSAALATLRAAETMFRRLRQPFETARMLALIARTHEAAGQPQPAAAAQEQAHEILQRLGAVPIASDAADDGADGAGHGARIGPLTARETEVLARVALGDSNRDVAAQLFISEKTVGRHLANIYLKLGVGTRTAAAAWWHERTRG</sequence>
<dbReference type="PRINTS" id="PR00038">
    <property type="entry name" value="HTHLUXR"/>
</dbReference>
<evidence type="ECO:0000313" key="3">
    <source>
        <dbReference type="EMBL" id="SFS18900.1"/>
    </source>
</evidence>
<evidence type="ECO:0000256" key="1">
    <source>
        <dbReference type="ARBA" id="ARBA00023125"/>
    </source>
</evidence>